<accession>A0A6J5CWZ0</accession>
<feature type="compositionally biased region" description="Basic residues" evidence="1">
    <location>
        <begin position="36"/>
        <end position="65"/>
    </location>
</feature>
<proteinExistence type="predicted"/>
<name>A0A6J5CWZ0_9BURK</name>
<gene>
    <name evidence="2" type="ORF">LMG27174_07317</name>
</gene>
<dbReference type="Proteomes" id="UP000494205">
    <property type="component" value="Unassembled WGS sequence"/>
</dbReference>
<reference evidence="2 3" key="1">
    <citation type="submission" date="2020-04" db="EMBL/GenBank/DDBJ databases">
        <authorList>
            <person name="De Canck E."/>
        </authorList>
    </citation>
    <scope>NUCLEOTIDE SEQUENCE [LARGE SCALE GENOMIC DNA]</scope>
    <source>
        <strain evidence="2 3">LMG 27174</strain>
    </source>
</reference>
<dbReference type="AlphaFoldDB" id="A0A6J5CWZ0"/>
<evidence type="ECO:0000313" key="3">
    <source>
        <dbReference type="Proteomes" id="UP000494205"/>
    </source>
</evidence>
<feature type="region of interest" description="Disordered" evidence="1">
    <location>
        <begin position="118"/>
        <end position="158"/>
    </location>
</feature>
<protein>
    <submittedName>
        <fullName evidence="2">Uncharacterized protein</fullName>
    </submittedName>
</protein>
<feature type="compositionally biased region" description="Basic and acidic residues" evidence="1">
    <location>
        <begin position="1"/>
        <end position="22"/>
    </location>
</feature>
<feature type="region of interest" description="Disordered" evidence="1">
    <location>
        <begin position="91"/>
        <end position="110"/>
    </location>
</feature>
<evidence type="ECO:0000256" key="1">
    <source>
        <dbReference type="SAM" id="MobiDB-lite"/>
    </source>
</evidence>
<feature type="compositionally biased region" description="Basic and acidic residues" evidence="1">
    <location>
        <begin position="91"/>
        <end position="106"/>
    </location>
</feature>
<dbReference type="EMBL" id="CADIJZ010000105">
    <property type="protein sequence ID" value="CAB3745327.1"/>
    <property type="molecule type" value="Genomic_DNA"/>
</dbReference>
<evidence type="ECO:0000313" key="2">
    <source>
        <dbReference type="EMBL" id="CAB3745327.1"/>
    </source>
</evidence>
<feature type="region of interest" description="Disordered" evidence="1">
    <location>
        <begin position="204"/>
        <end position="223"/>
    </location>
</feature>
<sequence>MEHRLLGPGRAEHPRGPPDRCGRQRVGGDQLQLHAGHGRCRTRGGTRHRLGQQRQRSHHEHRHTRPERCGERCDRRILDRWRLHMEHRLLGPGRAEHPRGPPDRCGRQRVGGDQLQLHAGHGRCGARGGARHRLGQQRQRSRHEHRHTQPQSGRKRCDRRILDRWRLHMEHRLLRTGRAEHARGPPDRRGRQCVGGDQLQLHAGHHRCGTRGGARHRLRQQRQ</sequence>
<feature type="region of interest" description="Disordered" evidence="1">
    <location>
        <begin position="1"/>
        <end position="69"/>
    </location>
</feature>
<feature type="compositionally biased region" description="Basic residues" evidence="1">
    <location>
        <begin position="129"/>
        <end position="158"/>
    </location>
</feature>
<organism evidence="2 3">
    <name type="scientific">Paraburkholderia rhynchosiae</name>
    <dbReference type="NCBI Taxonomy" id="487049"/>
    <lineage>
        <taxon>Bacteria</taxon>
        <taxon>Pseudomonadati</taxon>
        <taxon>Pseudomonadota</taxon>
        <taxon>Betaproteobacteria</taxon>
        <taxon>Burkholderiales</taxon>
        <taxon>Burkholderiaceae</taxon>
        <taxon>Paraburkholderia</taxon>
    </lineage>
</organism>